<evidence type="ECO:0000256" key="1">
    <source>
        <dbReference type="ARBA" id="ARBA00022670"/>
    </source>
</evidence>
<dbReference type="InterPro" id="IPR009003">
    <property type="entry name" value="Peptidase_S1_PA"/>
</dbReference>
<organism evidence="8 9">
    <name type="scientific">Sapajus apella</name>
    <name type="common">Brown-capped capuchin</name>
    <name type="synonym">Cebus apella</name>
    <dbReference type="NCBI Taxonomy" id="9515"/>
    <lineage>
        <taxon>Eukaryota</taxon>
        <taxon>Metazoa</taxon>
        <taxon>Chordata</taxon>
        <taxon>Craniata</taxon>
        <taxon>Vertebrata</taxon>
        <taxon>Euteleostomi</taxon>
        <taxon>Mammalia</taxon>
        <taxon>Eutheria</taxon>
        <taxon>Euarchontoglires</taxon>
        <taxon>Primates</taxon>
        <taxon>Haplorrhini</taxon>
        <taxon>Platyrrhini</taxon>
        <taxon>Cebidae</taxon>
        <taxon>Cebinae</taxon>
        <taxon>Sapajus</taxon>
    </lineage>
</organism>
<feature type="region of interest" description="Disordered" evidence="5">
    <location>
        <begin position="25"/>
        <end position="108"/>
    </location>
</feature>
<dbReference type="InterPro" id="IPR043504">
    <property type="entry name" value="Peptidase_S1_PA_chymotrypsin"/>
</dbReference>
<evidence type="ECO:0000256" key="2">
    <source>
        <dbReference type="ARBA" id="ARBA00022801"/>
    </source>
</evidence>
<dbReference type="GO" id="GO:0004252">
    <property type="term" value="F:serine-type endopeptidase activity"/>
    <property type="evidence" value="ECO:0007669"/>
    <property type="project" value="InterPro"/>
</dbReference>
<evidence type="ECO:0000256" key="4">
    <source>
        <dbReference type="ARBA" id="ARBA00023157"/>
    </source>
</evidence>
<dbReference type="CDD" id="cd00190">
    <property type="entry name" value="Tryp_SPc"/>
    <property type="match status" value="1"/>
</dbReference>
<keyword evidence="6" id="KW-0732">Signal</keyword>
<keyword evidence="2" id="KW-0378">Hydrolase</keyword>
<protein>
    <submittedName>
        <fullName evidence="9">Serine protease 47</fullName>
    </submittedName>
</protein>
<name>A0A6J3GEF1_SAPAP</name>
<keyword evidence="1 9" id="KW-0645">Protease</keyword>
<feature type="compositionally biased region" description="Low complexity" evidence="5">
    <location>
        <begin position="25"/>
        <end position="40"/>
    </location>
</feature>
<dbReference type="Proteomes" id="UP000504640">
    <property type="component" value="Unplaced"/>
</dbReference>
<dbReference type="CTD" id="218304"/>
<dbReference type="GO" id="GO:0006508">
    <property type="term" value="P:proteolysis"/>
    <property type="evidence" value="ECO:0007669"/>
    <property type="project" value="UniProtKB-KW"/>
</dbReference>
<dbReference type="GeneID" id="116538273"/>
<dbReference type="SMART" id="SM00020">
    <property type="entry name" value="Tryp_SPc"/>
    <property type="match status" value="1"/>
</dbReference>
<evidence type="ECO:0000256" key="6">
    <source>
        <dbReference type="SAM" id="SignalP"/>
    </source>
</evidence>
<keyword evidence="3" id="KW-0720">Serine protease</keyword>
<dbReference type="InterPro" id="IPR001314">
    <property type="entry name" value="Peptidase_S1A"/>
</dbReference>
<feature type="signal peptide" evidence="6">
    <location>
        <begin position="1"/>
        <end position="27"/>
    </location>
</feature>
<dbReference type="Gene3D" id="2.40.10.10">
    <property type="entry name" value="Trypsin-like serine proteases"/>
    <property type="match status" value="1"/>
</dbReference>
<accession>A0A6J3GEF1</accession>
<keyword evidence="8" id="KW-1185">Reference proteome</keyword>
<dbReference type="SUPFAM" id="SSF50494">
    <property type="entry name" value="Trypsin-like serine proteases"/>
    <property type="match status" value="1"/>
</dbReference>
<feature type="domain" description="Peptidase S1" evidence="7">
    <location>
        <begin position="119"/>
        <end position="281"/>
    </location>
</feature>
<sequence>MRTGGQPGPLLWSLLLLLLLLSPKAAPAPQSRAPSPSQAPGEARESPGVQEGREPAVRTQGPFEAEGVGPSGPRRQRAGRREHLSGPLGHRGRGSRSRQDQVDGGVSTVCGKPQVVGKIYGGQDAAAGQWPWQASLLYRGSHLCGAVLIDSRWLLSTAHCFLNKSQALENYQVLLGNTQLYHETQHTRKISVYRIITHPDFEKLHPFGSDIAMLQLHPPVNFTSYIVPICLPSWNMQLPSNVSCWITGWGMLTEDREGVWEWREDEGGEGEGGGREEGRMA</sequence>
<dbReference type="PRINTS" id="PR00722">
    <property type="entry name" value="CHYMOTRYPSIN"/>
</dbReference>
<reference evidence="9" key="1">
    <citation type="submission" date="2025-08" db="UniProtKB">
        <authorList>
            <consortium name="RefSeq"/>
        </authorList>
    </citation>
    <scope>IDENTIFICATION</scope>
    <source>
        <tissue evidence="9">Blood</tissue>
    </source>
</reference>
<evidence type="ECO:0000256" key="3">
    <source>
        <dbReference type="ARBA" id="ARBA00022825"/>
    </source>
</evidence>
<gene>
    <name evidence="9" type="primary">PRSS47</name>
</gene>
<keyword evidence="4" id="KW-1015">Disulfide bond</keyword>
<evidence type="ECO:0000259" key="7">
    <source>
        <dbReference type="PROSITE" id="PS50240"/>
    </source>
</evidence>
<dbReference type="PROSITE" id="PS50240">
    <property type="entry name" value="TRYPSIN_DOM"/>
    <property type="match status" value="1"/>
</dbReference>
<dbReference type="AlphaFoldDB" id="A0A6J3GEF1"/>
<dbReference type="PANTHER" id="PTHR24252">
    <property type="entry name" value="ACROSIN-RELATED"/>
    <property type="match status" value="1"/>
</dbReference>
<proteinExistence type="predicted"/>
<evidence type="ECO:0000313" key="8">
    <source>
        <dbReference type="Proteomes" id="UP000504640"/>
    </source>
</evidence>
<dbReference type="InterPro" id="IPR001254">
    <property type="entry name" value="Trypsin_dom"/>
</dbReference>
<dbReference type="Pfam" id="PF00089">
    <property type="entry name" value="Trypsin"/>
    <property type="match status" value="1"/>
</dbReference>
<evidence type="ECO:0000256" key="5">
    <source>
        <dbReference type="SAM" id="MobiDB-lite"/>
    </source>
</evidence>
<evidence type="ECO:0000313" key="9">
    <source>
        <dbReference type="RefSeq" id="XP_032116443.1"/>
    </source>
</evidence>
<dbReference type="RefSeq" id="XP_032116443.1">
    <property type="nucleotide sequence ID" value="XM_032260552.1"/>
</dbReference>
<dbReference type="FunFam" id="2.40.10.10:FF:000007">
    <property type="entry name" value="Transmembrane serine protease 7"/>
    <property type="match status" value="1"/>
</dbReference>
<feature type="chain" id="PRO_5027084886" evidence="6">
    <location>
        <begin position="28"/>
        <end position="281"/>
    </location>
</feature>
<dbReference type="PANTHER" id="PTHR24252:SF7">
    <property type="entry name" value="HYALIN"/>
    <property type="match status" value="1"/>
</dbReference>